<dbReference type="Gramene" id="ONI21871">
    <property type="protein sequence ID" value="ONI21871"/>
    <property type="gene ID" value="PRUPE_2G095300"/>
</dbReference>
<feature type="repeat" description="PPR" evidence="2">
    <location>
        <begin position="551"/>
        <end position="585"/>
    </location>
</feature>
<dbReference type="InterPro" id="IPR011990">
    <property type="entry name" value="TPR-like_helical_dom_sf"/>
</dbReference>
<evidence type="ECO:0008006" key="5">
    <source>
        <dbReference type="Google" id="ProtNLM"/>
    </source>
</evidence>
<accession>A0A251QDG2</accession>
<keyword evidence="4" id="KW-1185">Reference proteome</keyword>
<dbReference type="InterPro" id="IPR053343">
    <property type="entry name" value="PSII_mRNA-binding_protein"/>
</dbReference>
<feature type="repeat" description="PPR" evidence="2">
    <location>
        <begin position="621"/>
        <end position="655"/>
    </location>
</feature>
<feature type="repeat" description="PPR" evidence="2">
    <location>
        <begin position="656"/>
        <end position="690"/>
    </location>
</feature>
<dbReference type="InterPro" id="IPR002885">
    <property type="entry name" value="PPR_rpt"/>
</dbReference>
<dbReference type="GO" id="GO:0003729">
    <property type="term" value="F:mRNA binding"/>
    <property type="evidence" value="ECO:0000318"/>
    <property type="project" value="GO_Central"/>
</dbReference>
<feature type="repeat" description="PPR" evidence="2">
    <location>
        <begin position="586"/>
        <end position="620"/>
    </location>
</feature>
<dbReference type="PANTHER" id="PTHR47940:SF1">
    <property type="entry name" value="PROTEIN LOW PHOTOSYNTHETIC EFFICIENCY 1, CHLOROPLASTIC"/>
    <property type="match status" value="1"/>
</dbReference>
<dbReference type="GO" id="GO:0008494">
    <property type="term" value="F:translation activator activity"/>
    <property type="evidence" value="ECO:0000318"/>
    <property type="project" value="GO_Central"/>
</dbReference>
<proteinExistence type="predicted"/>
<evidence type="ECO:0000256" key="2">
    <source>
        <dbReference type="PROSITE-ProRule" id="PRU00708"/>
    </source>
</evidence>
<dbReference type="Pfam" id="PF13041">
    <property type="entry name" value="PPR_2"/>
    <property type="match status" value="2"/>
</dbReference>
<evidence type="ECO:0000313" key="3">
    <source>
        <dbReference type="EMBL" id="ONI21871.1"/>
    </source>
</evidence>
<dbReference type="GO" id="GO:0006413">
    <property type="term" value="P:translational initiation"/>
    <property type="evidence" value="ECO:0000318"/>
    <property type="project" value="GO_Central"/>
</dbReference>
<dbReference type="Gene3D" id="1.25.40.10">
    <property type="entry name" value="Tetratricopeptide repeat domain"/>
    <property type="match status" value="4"/>
</dbReference>
<reference evidence="3 4" key="1">
    <citation type="journal article" date="2013" name="Nat. Genet.">
        <title>The high-quality draft genome of peach (Prunus persica) identifies unique patterns of genetic diversity, domestication and genome evolution.</title>
        <authorList>
            <consortium name="International Peach Genome Initiative"/>
            <person name="Verde I."/>
            <person name="Abbott A.G."/>
            <person name="Scalabrin S."/>
            <person name="Jung S."/>
            <person name="Shu S."/>
            <person name="Marroni F."/>
            <person name="Zhebentyayeva T."/>
            <person name="Dettori M.T."/>
            <person name="Grimwood J."/>
            <person name="Cattonaro F."/>
            <person name="Zuccolo A."/>
            <person name="Rossini L."/>
            <person name="Jenkins J."/>
            <person name="Vendramin E."/>
            <person name="Meisel L.A."/>
            <person name="Decroocq V."/>
            <person name="Sosinski B."/>
            <person name="Prochnik S."/>
            <person name="Mitros T."/>
            <person name="Policriti A."/>
            <person name="Cipriani G."/>
            <person name="Dondini L."/>
            <person name="Ficklin S."/>
            <person name="Goodstein D.M."/>
            <person name="Xuan P."/>
            <person name="Del Fabbro C."/>
            <person name="Aramini V."/>
            <person name="Copetti D."/>
            <person name="Gonzalez S."/>
            <person name="Horner D.S."/>
            <person name="Falchi R."/>
            <person name="Lucas S."/>
            <person name="Mica E."/>
            <person name="Maldonado J."/>
            <person name="Lazzari B."/>
            <person name="Bielenberg D."/>
            <person name="Pirona R."/>
            <person name="Miculan M."/>
            <person name="Barakat A."/>
            <person name="Testolin R."/>
            <person name="Stella A."/>
            <person name="Tartarini S."/>
            <person name="Tonutti P."/>
            <person name="Arus P."/>
            <person name="Orellana A."/>
            <person name="Wells C."/>
            <person name="Main D."/>
            <person name="Vizzotto G."/>
            <person name="Silva H."/>
            <person name="Salamini F."/>
            <person name="Schmutz J."/>
            <person name="Morgante M."/>
            <person name="Rokhsar D.S."/>
        </authorList>
    </citation>
    <scope>NUCLEOTIDE SEQUENCE [LARGE SCALE GENOMIC DNA]</scope>
    <source>
        <strain evidence="4">cv. Nemared</strain>
    </source>
</reference>
<organism evidence="3 4">
    <name type="scientific">Prunus persica</name>
    <name type="common">Peach</name>
    <name type="synonym">Amygdalus persica</name>
    <dbReference type="NCBI Taxonomy" id="3760"/>
    <lineage>
        <taxon>Eukaryota</taxon>
        <taxon>Viridiplantae</taxon>
        <taxon>Streptophyta</taxon>
        <taxon>Embryophyta</taxon>
        <taxon>Tracheophyta</taxon>
        <taxon>Spermatophyta</taxon>
        <taxon>Magnoliopsida</taxon>
        <taxon>eudicotyledons</taxon>
        <taxon>Gunneridae</taxon>
        <taxon>Pentapetalae</taxon>
        <taxon>rosids</taxon>
        <taxon>fabids</taxon>
        <taxon>Rosales</taxon>
        <taxon>Rosaceae</taxon>
        <taxon>Amygdaloideae</taxon>
        <taxon>Amygdaleae</taxon>
        <taxon>Prunus</taxon>
    </lineage>
</organism>
<feature type="repeat" description="PPR" evidence="2">
    <location>
        <begin position="481"/>
        <end position="515"/>
    </location>
</feature>
<dbReference type="Proteomes" id="UP000006882">
    <property type="component" value="Chromosome G2"/>
</dbReference>
<dbReference type="NCBIfam" id="TIGR00756">
    <property type="entry name" value="PPR"/>
    <property type="match status" value="4"/>
</dbReference>
<dbReference type="EMBL" id="CM007652">
    <property type="protein sequence ID" value="ONI21871.1"/>
    <property type="molecule type" value="Genomic_DNA"/>
</dbReference>
<keyword evidence="1" id="KW-0677">Repeat</keyword>
<evidence type="ECO:0000313" key="4">
    <source>
        <dbReference type="Proteomes" id="UP000006882"/>
    </source>
</evidence>
<dbReference type="Pfam" id="PF01535">
    <property type="entry name" value="PPR"/>
    <property type="match status" value="4"/>
</dbReference>
<dbReference type="GO" id="GO:0010207">
    <property type="term" value="P:photosystem II assembly"/>
    <property type="evidence" value="ECO:0000318"/>
    <property type="project" value="GO_Central"/>
</dbReference>
<dbReference type="Pfam" id="PF13812">
    <property type="entry name" value="PPR_3"/>
    <property type="match status" value="1"/>
</dbReference>
<feature type="repeat" description="PPR" evidence="2">
    <location>
        <begin position="242"/>
        <end position="276"/>
    </location>
</feature>
<evidence type="ECO:0000256" key="1">
    <source>
        <dbReference type="ARBA" id="ARBA00022737"/>
    </source>
</evidence>
<name>A0A251QDG2_PRUPE</name>
<protein>
    <recommendedName>
        <fullName evidence="5">Pentacotripeptide-repeat region of PRORP domain-containing protein</fullName>
    </recommendedName>
</protein>
<dbReference type="GO" id="GO:0043022">
    <property type="term" value="F:ribosome binding"/>
    <property type="evidence" value="ECO:0000318"/>
    <property type="project" value="GO_Central"/>
</dbReference>
<dbReference type="STRING" id="3760.A0A251QDG2"/>
<feature type="repeat" description="PPR" evidence="2">
    <location>
        <begin position="516"/>
        <end position="550"/>
    </location>
</feature>
<gene>
    <name evidence="3" type="ORF">PRUPE_2G095300</name>
</gene>
<dbReference type="PROSITE" id="PS51375">
    <property type="entry name" value="PPR"/>
    <property type="match status" value="9"/>
</dbReference>
<feature type="repeat" description="PPR" evidence="2">
    <location>
        <begin position="439"/>
        <end position="473"/>
    </location>
</feature>
<dbReference type="GO" id="GO:0009507">
    <property type="term" value="C:chloroplast"/>
    <property type="evidence" value="ECO:0000318"/>
    <property type="project" value="GO_Central"/>
</dbReference>
<dbReference type="PANTHER" id="PTHR47940">
    <property type="entry name" value="OS12G0283900 PROTEIN"/>
    <property type="match status" value="1"/>
</dbReference>
<feature type="repeat" description="PPR" evidence="2">
    <location>
        <begin position="277"/>
        <end position="311"/>
    </location>
</feature>
<sequence length="773" mass="86994">MQALVTWPSRAETWAVPQLGFELGSSCKFSTRIRRKKMWSLGFPVCYGRSGAVLLLSSNSGAIGAEAFSGSPKFDFGCGCFSGYSKLKPARICQSKKRSFGASFVVAWALEEQAIGNDIVIEESTSEHRLSGEGESKGVDHLIVDEAEGGEDKNEVDVRNGGANWEQKNEKIDVRALALSLQFAKTADDVEVVLKDKGDLPLQVFSSMIRGFGRDRLMDSAFAVVEWLKRKSEETNGSITPNLFIYNSLLGAVKQSKQFGEMDKVLSAMTEEGVELNVVTYNTKMAIYIEQGLSTKALDVLEDIEKKGLIPSSVSYSTALLAYQRMEDGNGALQFFIEFREKYHKGDISKESVEDWEHEFIQLENFTKRVCYQVMRRWLVKDDNLSTNVLKLLAQMDIAGVPLSRAEHERLLWACTREEHYTVAKELYNRIRERHTEIGISVCNHVIWLMGKAKKWWAALEIYEDMLDRGPKPNNMSYELIVSHFNVLLTAARKRGIWRWGIRLLNKMEEKGLKPRSKEWNAVLVACSKAAETSAAVKIFKRMVEQGQKPTVLSYGALLSALEKGKLYDEARQVWEHMLKVGVKPNLYAYTIMASVFSGHGKLNMVDTIIHEMVSSGIEPTVVTYNAIISGFARNGSTNAAYEWFQRMKDQNISPNNVTYEMMIEGLANGGKPRLAYDLYLTAQNQGLDLSPKSYDIVVQSSLASGVAIEGFLGARPPDKKEEVQGRLLLKTWMFLFPLCKQQIRDMLRHLQELLEYSMCYVNAIGAQNSGRI</sequence>
<dbReference type="AlphaFoldDB" id="A0A251QDG2"/>